<dbReference type="KEGG" id="rha:RHA1_ro00737"/>
<proteinExistence type="predicted"/>
<sequence>MVGEGHQLNSPNSQLCVSASRPVARQPRRFTARTISPSTTLALTDTLPSTGKVPLAHSVAAAANGGGPDSLRSSCKPNPNSHDQQRLRESGRQRHIKPRNRCHLSP</sequence>
<feature type="region of interest" description="Disordered" evidence="1">
    <location>
        <begin position="61"/>
        <end position="106"/>
    </location>
</feature>
<organism evidence="2 3">
    <name type="scientific">Rhodococcus jostii (strain RHA1)</name>
    <dbReference type="NCBI Taxonomy" id="101510"/>
    <lineage>
        <taxon>Bacteria</taxon>
        <taxon>Bacillati</taxon>
        <taxon>Actinomycetota</taxon>
        <taxon>Actinomycetes</taxon>
        <taxon>Mycobacteriales</taxon>
        <taxon>Nocardiaceae</taxon>
        <taxon>Rhodococcus</taxon>
    </lineage>
</organism>
<feature type="compositionally biased region" description="Basic residues" evidence="1">
    <location>
        <begin position="93"/>
        <end position="106"/>
    </location>
</feature>
<evidence type="ECO:0000313" key="2">
    <source>
        <dbReference type="EMBL" id="ABG92572.1"/>
    </source>
</evidence>
<evidence type="ECO:0000313" key="3">
    <source>
        <dbReference type="Proteomes" id="UP000008710"/>
    </source>
</evidence>
<feature type="compositionally biased region" description="Polar residues" evidence="1">
    <location>
        <begin position="7"/>
        <end position="17"/>
    </location>
</feature>
<gene>
    <name evidence="2" type="ordered locus">RHA1_ro00737</name>
</gene>
<feature type="compositionally biased region" description="Polar residues" evidence="1">
    <location>
        <begin position="71"/>
        <end position="82"/>
    </location>
</feature>
<feature type="compositionally biased region" description="Basic and acidic residues" evidence="1">
    <location>
        <begin position="83"/>
        <end position="92"/>
    </location>
</feature>
<evidence type="ECO:0000256" key="1">
    <source>
        <dbReference type="SAM" id="MobiDB-lite"/>
    </source>
</evidence>
<feature type="compositionally biased region" description="Polar residues" evidence="1">
    <location>
        <begin position="33"/>
        <end position="48"/>
    </location>
</feature>
<dbReference type="Proteomes" id="UP000008710">
    <property type="component" value="Chromosome"/>
</dbReference>
<dbReference type="HOGENOM" id="CLU_2221163_0_0_11"/>
<accession>Q0SIR4</accession>
<dbReference type="OrthoDB" id="9873019at2"/>
<name>Q0SIR4_RHOJR</name>
<feature type="region of interest" description="Disordered" evidence="1">
    <location>
        <begin position="1"/>
        <end position="48"/>
    </location>
</feature>
<protein>
    <submittedName>
        <fullName evidence="2">Uncharacterized protein</fullName>
    </submittedName>
</protein>
<dbReference type="EMBL" id="CP000431">
    <property type="protein sequence ID" value="ABG92572.1"/>
    <property type="molecule type" value="Genomic_DNA"/>
</dbReference>
<dbReference type="AlphaFoldDB" id="Q0SIR4"/>
<reference evidence="3" key="1">
    <citation type="journal article" date="2006" name="Proc. Natl. Acad. Sci. U.S.A.">
        <title>The complete genome of Rhodococcus sp. RHA1 provides insights into a catabolic powerhouse.</title>
        <authorList>
            <person name="McLeod M.P."/>
            <person name="Warren R.L."/>
            <person name="Hsiao W.W.L."/>
            <person name="Araki N."/>
            <person name="Myhre M."/>
            <person name="Fernandes C."/>
            <person name="Miyazawa D."/>
            <person name="Wong W."/>
            <person name="Lillquist A.L."/>
            <person name="Wang D."/>
            <person name="Dosanjh M."/>
            <person name="Hara H."/>
            <person name="Petrescu A."/>
            <person name="Morin R.D."/>
            <person name="Yang G."/>
            <person name="Stott J.M."/>
            <person name="Schein J.E."/>
            <person name="Shin H."/>
            <person name="Smailus D."/>
            <person name="Siddiqui A.S."/>
            <person name="Marra M.A."/>
            <person name="Jones S.J.M."/>
            <person name="Holt R."/>
            <person name="Brinkman F.S.L."/>
            <person name="Miyauchi K."/>
            <person name="Fukuda M."/>
            <person name="Davies J.E."/>
            <person name="Mohn W.W."/>
            <person name="Eltis L.D."/>
        </authorList>
    </citation>
    <scope>NUCLEOTIDE SEQUENCE [LARGE SCALE GENOMIC DNA]</scope>
    <source>
        <strain evidence="3">RHA1</strain>
    </source>
</reference>